<dbReference type="SUPFAM" id="SSF47413">
    <property type="entry name" value="lambda repressor-like DNA-binding domains"/>
    <property type="match status" value="1"/>
</dbReference>
<sequence>MHAVPHDHTGARIKRLRAERHLTQRALADLSLVPYSTLTKTEQGVIPTSPYVAAAVARALGVEVSTVTGQPYVAELRADELDVLIRPIREALDVYDLGADPDITPRAHRLLADDAEALLVAVRAGEIKQVASRVPGLIQEATTAAHAAPSRDAWLLLASTYRTAYDVASKLGYYDLATIALTRMDWAAQRGSDAVVGGMYRYMRALTYMRAGQYRTGERLVDLGLRTLEQAEVGRDRDVLTGQLHLGAAVMAGRSKDGDRATGHLNEAERLAESTGEAVAVHWLSFGPTNVGVHRVSVLAELDEYGEAAEAGRGLAIPADWPASRRSHHYAEVARAQMWTGDLAESFRNLLKARKAAPQQARYHPTVRETYSGLEAAKRQLPDSFLSYGSWLGA</sequence>
<dbReference type="Gene3D" id="1.10.260.40">
    <property type="entry name" value="lambda repressor-like DNA-binding domains"/>
    <property type="match status" value="1"/>
</dbReference>
<dbReference type="SMART" id="SM00530">
    <property type="entry name" value="HTH_XRE"/>
    <property type="match status" value="1"/>
</dbReference>
<gene>
    <name evidence="2" type="ORF">GCM10010394_53890</name>
</gene>
<dbReference type="Pfam" id="PF01381">
    <property type="entry name" value="HTH_3"/>
    <property type="match status" value="1"/>
</dbReference>
<keyword evidence="3" id="KW-1185">Reference proteome</keyword>
<dbReference type="InterPro" id="IPR010982">
    <property type="entry name" value="Lambda_DNA-bd_dom_sf"/>
</dbReference>
<evidence type="ECO:0000313" key="2">
    <source>
        <dbReference type="EMBL" id="GAA0616975.1"/>
    </source>
</evidence>
<proteinExistence type="predicted"/>
<evidence type="ECO:0000259" key="1">
    <source>
        <dbReference type="PROSITE" id="PS50943"/>
    </source>
</evidence>
<name>A0ABN1GR03_9ACTN</name>
<dbReference type="EMBL" id="BAAACA010000038">
    <property type="protein sequence ID" value="GAA0616975.1"/>
    <property type="molecule type" value="Genomic_DNA"/>
</dbReference>
<organism evidence="2 3">
    <name type="scientific">Streptomyces crystallinus</name>
    <dbReference type="NCBI Taxonomy" id="68191"/>
    <lineage>
        <taxon>Bacteria</taxon>
        <taxon>Bacillati</taxon>
        <taxon>Actinomycetota</taxon>
        <taxon>Actinomycetes</taxon>
        <taxon>Kitasatosporales</taxon>
        <taxon>Streptomycetaceae</taxon>
        <taxon>Streptomyces</taxon>
    </lineage>
</organism>
<comment type="caution">
    <text evidence="2">The sequence shown here is derived from an EMBL/GenBank/DDBJ whole genome shotgun (WGS) entry which is preliminary data.</text>
</comment>
<dbReference type="PROSITE" id="PS50943">
    <property type="entry name" value="HTH_CROC1"/>
    <property type="match status" value="1"/>
</dbReference>
<reference evidence="2 3" key="1">
    <citation type="journal article" date="2019" name="Int. J. Syst. Evol. Microbiol.">
        <title>The Global Catalogue of Microorganisms (GCM) 10K type strain sequencing project: providing services to taxonomists for standard genome sequencing and annotation.</title>
        <authorList>
            <consortium name="The Broad Institute Genomics Platform"/>
            <consortium name="The Broad Institute Genome Sequencing Center for Infectious Disease"/>
            <person name="Wu L."/>
            <person name="Ma J."/>
        </authorList>
    </citation>
    <scope>NUCLEOTIDE SEQUENCE [LARGE SCALE GENOMIC DNA]</scope>
    <source>
        <strain evidence="2 3">JCM 5067</strain>
    </source>
</reference>
<evidence type="ECO:0000313" key="3">
    <source>
        <dbReference type="Proteomes" id="UP001500668"/>
    </source>
</evidence>
<feature type="domain" description="HTH cro/C1-type" evidence="1">
    <location>
        <begin position="13"/>
        <end position="67"/>
    </location>
</feature>
<protein>
    <submittedName>
        <fullName evidence="2">Helix-turn-helix transcriptional regulator</fullName>
    </submittedName>
</protein>
<dbReference type="Proteomes" id="UP001500668">
    <property type="component" value="Unassembled WGS sequence"/>
</dbReference>
<accession>A0ABN1GR03</accession>
<dbReference type="RefSeq" id="WP_344077653.1">
    <property type="nucleotide sequence ID" value="NZ_BAAACA010000038.1"/>
</dbReference>
<dbReference type="InterPro" id="IPR001387">
    <property type="entry name" value="Cro/C1-type_HTH"/>
</dbReference>
<dbReference type="CDD" id="cd00093">
    <property type="entry name" value="HTH_XRE"/>
    <property type="match status" value="1"/>
</dbReference>